<proteinExistence type="predicted"/>
<gene>
    <name evidence="1" type="ORF">PAXRUDRAFT_226835</name>
</gene>
<reference evidence="1 2" key="1">
    <citation type="submission" date="2014-04" db="EMBL/GenBank/DDBJ databases">
        <authorList>
            <consortium name="DOE Joint Genome Institute"/>
            <person name="Kuo A."/>
            <person name="Kohler A."/>
            <person name="Jargeat P."/>
            <person name="Nagy L.G."/>
            <person name="Floudas D."/>
            <person name="Copeland A."/>
            <person name="Barry K.W."/>
            <person name="Cichocki N."/>
            <person name="Veneault-Fourrey C."/>
            <person name="LaButti K."/>
            <person name="Lindquist E.A."/>
            <person name="Lipzen A."/>
            <person name="Lundell T."/>
            <person name="Morin E."/>
            <person name="Murat C."/>
            <person name="Sun H."/>
            <person name="Tunlid A."/>
            <person name="Henrissat B."/>
            <person name="Grigoriev I.V."/>
            <person name="Hibbett D.S."/>
            <person name="Martin F."/>
            <person name="Nordberg H.P."/>
            <person name="Cantor M.N."/>
            <person name="Hua S.X."/>
        </authorList>
    </citation>
    <scope>NUCLEOTIDE SEQUENCE [LARGE SCALE GENOMIC DNA]</scope>
    <source>
        <strain evidence="1 2">Ve08.2h10</strain>
    </source>
</reference>
<sequence length="77" mass="8482">MLCVSDKSGRFYLELEEVPSGIGHTATAFPWYLALTVSSRFGQRWETDVPALAHLTAPVLTARLYPAQPCPFQGSVQ</sequence>
<dbReference type="EMBL" id="KN824937">
    <property type="protein sequence ID" value="KIK97401.1"/>
    <property type="molecule type" value="Genomic_DNA"/>
</dbReference>
<dbReference type="AlphaFoldDB" id="A0A0D0E160"/>
<organism evidence="1 2">
    <name type="scientific">Paxillus rubicundulus Ve08.2h10</name>
    <dbReference type="NCBI Taxonomy" id="930991"/>
    <lineage>
        <taxon>Eukaryota</taxon>
        <taxon>Fungi</taxon>
        <taxon>Dikarya</taxon>
        <taxon>Basidiomycota</taxon>
        <taxon>Agaricomycotina</taxon>
        <taxon>Agaricomycetes</taxon>
        <taxon>Agaricomycetidae</taxon>
        <taxon>Boletales</taxon>
        <taxon>Paxilineae</taxon>
        <taxon>Paxillaceae</taxon>
        <taxon>Paxillus</taxon>
    </lineage>
</organism>
<protein>
    <submittedName>
        <fullName evidence="1">Uncharacterized protein</fullName>
    </submittedName>
</protein>
<dbReference type="Proteomes" id="UP000054538">
    <property type="component" value="Unassembled WGS sequence"/>
</dbReference>
<dbReference type="InParanoid" id="A0A0D0E160"/>
<evidence type="ECO:0000313" key="1">
    <source>
        <dbReference type="EMBL" id="KIK97401.1"/>
    </source>
</evidence>
<name>A0A0D0E160_9AGAM</name>
<keyword evidence="2" id="KW-1185">Reference proteome</keyword>
<dbReference type="HOGENOM" id="CLU_2628613_0_0_1"/>
<evidence type="ECO:0000313" key="2">
    <source>
        <dbReference type="Proteomes" id="UP000054538"/>
    </source>
</evidence>
<accession>A0A0D0E160</accession>
<reference evidence="2" key="2">
    <citation type="submission" date="2015-01" db="EMBL/GenBank/DDBJ databases">
        <title>Evolutionary Origins and Diversification of the Mycorrhizal Mutualists.</title>
        <authorList>
            <consortium name="DOE Joint Genome Institute"/>
            <consortium name="Mycorrhizal Genomics Consortium"/>
            <person name="Kohler A."/>
            <person name="Kuo A."/>
            <person name="Nagy L.G."/>
            <person name="Floudas D."/>
            <person name="Copeland A."/>
            <person name="Barry K.W."/>
            <person name="Cichocki N."/>
            <person name="Veneault-Fourrey C."/>
            <person name="LaButti K."/>
            <person name="Lindquist E.A."/>
            <person name="Lipzen A."/>
            <person name="Lundell T."/>
            <person name="Morin E."/>
            <person name="Murat C."/>
            <person name="Riley R."/>
            <person name="Ohm R."/>
            <person name="Sun H."/>
            <person name="Tunlid A."/>
            <person name="Henrissat B."/>
            <person name="Grigoriev I.V."/>
            <person name="Hibbett D.S."/>
            <person name="Martin F."/>
        </authorList>
    </citation>
    <scope>NUCLEOTIDE SEQUENCE [LARGE SCALE GENOMIC DNA]</scope>
    <source>
        <strain evidence="2">Ve08.2h10</strain>
    </source>
</reference>